<dbReference type="PANTHER" id="PTHR45663">
    <property type="entry name" value="GEO12009P1"/>
    <property type="match status" value="1"/>
</dbReference>
<evidence type="ECO:0000313" key="10">
    <source>
        <dbReference type="Proteomes" id="UP001206692"/>
    </source>
</evidence>
<dbReference type="InterPro" id="IPR005746">
    <property type="entry name" value="Thioredoxin"/>
</dbReference>
<evidence type="ECO:0000256" key="4">
    <source>
        <dbReference type="ARBA" id="ARBA00023157"/>
    </source>
</evidence>
<dbReference type="PROSITE" id="PS51352">
    <property type="entry name" value="THIOREDOXIN_2"/>
    <property type="match status" value="1"/>
</dbReference>
<dbReference type="CDD" id="cd02947">
    <property type="entry name" value="TRX_family"/>
    <property type="match status" value="1"/>
</dbReference>
<keyword evidence="4" id="KW-1015">Disulfide bond</keyword>
<dbReference type="InterPro" id="IPR013766">
    <property type="entry name" value="Thioredoxin_domain"/>
</dbReference>
<dbReference type="EMBL" id="JANGEW010000012">
    <property type="protein sequence ID" value="MCQ5342825.1"/>
    <property type="molecule type" value="Genomic_DNA"/>
</dbReference>
<dbReference type="Pfam" id="PF00085">
    <property type="entry name" value="Thioredoxin"/>
    <property type="match status" value="1"/>
</dbReference>
<comment type="caution">
    <text evidence="9">The sequence shown here is derived from an EMBL/GenBank/DDBJ whole genome shotgun (WGS) entry which is preliminary data.</text>
</comment>
<sequence>MEYKFSNDNFEKEVLNSSEPVLVDFFATWCGVCEKEGPIITELAEEYTGKVKIGKLDVDENPGLAQDYDVSTIPNMVFFKDGKVVDRAIGSVPANVLKDKLDSLLK</sequence>
<evidence type="ECO:0000259" key="8">
    <source>
        <dbReference type="PROSITE" id="PS51352"/>
    </source>
</evidence>
<keyword evidence="10" id="KW-1185">Reference proteome</keyword>
<dbReference type="SUPFAM" id="SSF52833">
    <property type="entry name" value="Thioredoxin-like"/>
    <property type="match status" value="1"/>
</dbReference>
<dbReference type="PIRSF" id="PIRSF000077">
    <property type="entry name" value="Thioredoxin"/>
    <property type="match status" value="1"/>
</dbReference>
<evidence type="ECO:0000256" key="3">
    <source>
        <dbReference type="ARBA" id="ARBA00022982"/>
    </source>
</evidence>
<evidence type="ECO:0000313" key="9">
    <source>
        <dbReference type="EMBL" id="MCQ5342825.1"/>
    </source>
</evidence>
<dbReference type="RefSeq" id="WP_062412508.1">
    <property type="nucleotide sequence ID" value="NZ_JAJCIO010000017.1"/>
</dbReference>
<keyword evidence="5" id="KW-0676">Redox-active center</keyword>
<dbReference type="Proteomes" id="UP001206692">
    <property type="component" value="Unassembled WGS sequence"/>
</dbReference>
<organism evidence="9 10">
    <name type="scientific">Megasphaera massiliensis</name>
    <dbReference type="NCBI Taxonomy" id="1232428"/>
    <lineage>
        <taxon>Bacteria</taxon>
        <taxon>Bacillati</taxon>
        <taxon>Bacillota</taxon>
        <taxon>Negativicutes</taxon>
        <taxon>Veillonellales</taxon>
        <taxon>Veillonellaceae</taxon>
        <taxon>Megasphaera</taxon>
    </lineage>
</organism>
<evidence type="ECO:0000256" key="5">
    <source>
        <dbReference type="ARBA" id="ARBA00023284"/>
    </source>
</evidence>
<gene>
    <name evidence="9" type="primary">trxA</name>
    <name evidence="9" type="ORF">NE675_07270</name>
</gene>
<comment type="similarity">
    <text evidence="1 7">Belongs to the thioredoxin family.</text>
</comment>
<dbReference type="Gene3D" id="3.40.30.10">
    <property type="entry name" value="Glutaredoxin"/>
    <property type="match status" value="1"/>
</dbReference>
<proteinExistence type="inferred from homology"/>
<keyword evidence="2" id="KW-0813">Transport</keyword>
<reference evidence="9 10" key="1">
    <citation type="submission" date="2022-06" db="EMBL/GenBank/DDBJ databases">
        <title>Isolation of gut microbiota from human fecal samples.</title>
        <authorList>
            <person name="Pamer E.G."/>
            <person name="Barat B."/>
            <person name="Waligurski E."/>
            <person name="Medina S."/>
            <person name="Paddock L."/>
            <person name="Mostad J."/>
        </authorList>
    </citation>
    <scope>NUCLEOTIDE SEQUENCE [LARGE SCALE GENOMIC DNA]</scope>
    <source>
        <strain evidence="9 10">DFI.1.1</strain>
    </source>
</reference>
<evidence type="ECO:0000256" key="7">
    <source>
        <dbReference type="PIRNR" id="PIRNR000077"/>
    </source>
</evidence>
<dbReference type="PRINTS" id="PR00421">
    <property type="entry name" value="THIOREDOXIN"/>
</dbReference>
<dbReference type="PANTHER" id="PTHR45663:SF11">
    <property type="entry name" value="GEO12009P1"/>
    <property type="match status" value="1"/>
</dbReference>
<dbReference type="InterPro" id="IPR036249">
    <property type="entry name" value="Thioredoxin-like_sf"/>
</dbReference>
<accession>A0ABT1SSG6</accession>
<evidence type="ECO:0000256" key="2">
    <source>
        <dbReference type="ARBA" id="ARBA00022448"/>
    </source>
</evidence>
<name>A0ABT1SSG6_9FIRM</name>
<keyword evidence="3" id="KW-0249">Electron transport</keyword>
<evidence type="ECO:0000256" key="6">
    <source>
        <dbReference type="NCBIfam" id="TIGR01068"/>
    </source>
</evidence>
<feature type="domain" description="Thioredoxin" evidence="8">
    <location>
        <begin position="1"/>
        <end position="106"/>
    </location>
</feature>
<dbReference type="NCBIfam" id="TIGR01068">
    <property type="entry name" value="thioredoxin"/>
    <property type="match status" value="1"/>
</dbReference>
<protein>
    <recommendedName>
        <fullName evidence="6 7">Thioredoxin</fullName>
    </recommendedName>
</protein>
<evidence type="ECO:0000256" key="1">
    <source>
        <dbReference type="ARBA" id="ARBA00008987"/>
    </source>
</evidence>